<dbReference type="Pfam" id="PF06348">
    <property type="entry name" value="DUF1059"/>
    <property type="match status" value="1"/>
</dbReference>
<name>Q13TS7_PARXL</name>
<organism evidence="1 2">
    <name type="scientific">Paraburkholderia xenovorans (strain LB400)</name>
    <dbReference type="NCBI Taxonomy" id="266265"/>
    <lineage>
        <taxon>Bacteria</taxon>
        <taxon>Pseudomonadati</taxon>
        <taxon>Pseudomonadota</taxon>
        <taxon>Betaproteobacteria</taxon>
        <taxon>Burkholderiales</taxon>
        <taxon>Burkholderiaceae</taxon>
        <taxon>Paraburkholderia</taxon>
    </lineage>
</organism>
<gene>
    <name evidence="1" type="ORF">Bxe_A0421</name>
</gene>
<proteinExistence type="predicted"/>
<dbReference type="AlphaFoldDB" id="Q13TS7"/>
<dbReference type="eggNOG" id="ENOG5032YPX">
    <property type="taxonomic scope" value="Bacteria"/>
</dbReference>
<reference evidence="1 2" key="1">
    <citation type="journal article" date="2006" name="Proc. Natl. Acad. Sci. U.S.A.">
        <title>Burkholderia xenovorans LB400 harbors a multi-replicon, 9.73-Mbp genome shaped for versatility.</title>
        <authorList>
            <person name="Chain P.S."/>
            <person name="Denef V.J."/>
            <person name="Konstantinidis K.T."/>
            <person name="Vergez L.M."/>
            <person name="Agullo L."/>
            <person name="Reyes V.L."/>
            <person name="Hauser L."/>
            <person name="Cordova M."/>
            <person name="Gomez L."/>
            <person name="Gonzalez M."/>
            <person name="Land M."/>
            <person name="Lao V."/>
            <person name="Larimer F."/>
            <person name="LiPuma J.J."/>
            <person name="Mahenthiralingam E."/>
            <person name="Malfatti S.A."/>
            <person name="Marx C.J."/>
            <person name="Parnell J.J."/>
            <person name="Ramette A."/>
            <person name="Richardson P."/>
            <person name="Seeger M."/>
            <person name="Smith D."/>
            <person name="Spilker T."/>
            <person name="Sul W.J."/>
            <person name="Tsoi T.V."/>
            <person name="Ulrich L.E."/>
            <person name="Zhulin I.B."/>
            <person name="Tiedje J.M."/>
        </authorList>
    </citation>
    <scope>NUCLEOTIDE SEQUENCE [LARGE SCALE GENOMIC DNA]</scope>
    <source>
        <strain evidence="1 2">LB400</strain>
    </source>
</reference>
<dbReference type="Proteomes" id="UP000001817">
    <property type="component" value="Chromosome 1"/>
</dbReference>
<protein>
    <recommendedName>
        <fullName evidence="3">DUF1059 domain-containing protein</fullName>
    </recommendedName>
</protein>
<dbReference type="STRING" id="266265.Bxe_A0421"/>
<evidence type="ECO:0008006" key="3">
    <source>
        <dbReference type="Google" id="ProtNLM"/>
    </source>
</evidence>
<dbReference type="KEGG" id="bxe:Bxe_A0421"/>
<keyword evidence="2" id="KW-1185">Reference proteome</keyword>
<evidence type="ECO:0000313" key="1">
    <source>
        <dbReference type="EMBL" id="ABE32512.1"/>
    </source>
</evidence>
<dbReference type="InterPro" id="IPR009409">
    <property type="entry name" value="DUF1059"/>
</dbReference>
<dbReference type="EMBL" id="CP000270">
    <property type="protein sequence ID" value="ABE32512.1"/>
    <property type="molecule type" value="Genomic_DNA"/>
</dbReference>
<sequence length="91" mass="10149">MQCGSRVCCLRGYLNVWIKETAMSRKYIDCREFPSEMNCTVALSADSESELLDAAVQHAVTVHKHADSPELRSQLKTLFHDGTPPVEAPRA</sequence>
<accession>Q13TS7</accession>
<evidence type="ECO:0000313" key="2">
    <source>
        <dbReference type="Proteomes" id="UP000001817"/>
    </source>
</evidence>